<sequence>MFRRWGHESECQKLKRGKTKVWIIDQQLDELVLITNNYKMFRLPIDMAIEYTDYNRDRLSSIYLDRNPIDIGDYTGFVDSIFKRLDLSFRTVYFLFNPNLICRLEIYPEYYSVDEYDLDKRVGWTLGKKYRDPGLVEDPIDPNIQLQDPDWQYALDKIRISYTRYIISKGSYAQMFGESRYGPACFIGNIYRYSTGYEMYNVEREDPSIPCFDASRNNLPTTVFRFDDMIDTQIYSNLTVKQLGFSPAIGRKAIGNISHYIRCERNPRPGATFMHMIRRIKPLWLLSPLIIVLLLTIIVLYIDRFLRNKKFPDLKRNASSVVQNSKVDGGGSQLLLQTSTDNVPGMESMAIVGQVKSQVGNVNNKPTMN</sequence>
<name>A0A9Q0RIV2_BLOTA</name>
<evidence type="ECO:0000313" key="3">
    <source>
        <dbReference type="Proteomes" id="UP001142055"/>
    </source>
</evidence>
<dbReference type="AlphaFoldDB" id="A0A9Q0RIV2"/>
<dbReference type="EMBL" id="JAPWDV010000003">
    <property type="protein sequence ID" value="KAJ6217283.1"/>
    <property type="molecule type" value="Genomic_DNA"/>
</dbReference>
<evidence type="ECO:0000313" key="2">
    <source>
        <dbReference type="EMBL" id="KAJ6217283.1"/>
    </source>
</evidence>
<organism evidence="2 3">
    <name type="scientific">Blomia tropicalis</name>
    <name type="common">Mite</name>
    <dbReference type="NCBI Taxonomy" id="40697"/>
    <lineage>
        <taxon>Eukaryota</taxon>
        <taxon>Metazoa</taxon>
        <taxon>Ecdysozoa</taxon>
        <taxon>Arthropoda</taxon>
        <taxon>Chelicerata</taxon>
        <taxon>Arachnida</taxon>
        <taxon>Acari</taxon>
        <taxon>Acariformes</taxon>
        <taxon>Sarcoptiformes</taxon>
        <taxon>Astigmata</taxon>
        <taxon>Glycyphagoidea</taxon>
        <taxon>Echimyopodidae</taxon>
        <taxon>Blomia</taxon>
    </lineage>
</organism>
<evidence type="ECO:0000256" key="1">
    <source>
        <dbReference type="SAM" id="Phobius"/>
    </source>
</evidence>
<keyword evidence="1" id="KW-0472">Membrane</keyword>
<keyword evidence="1" id="KW-1133">Transmembrane helix</keyword>
<dbReference type="Proteomes" id="UP001142055">
    <property type="component" value="Chromosome 3"/>
</dbReference>
<gene>
    <name evidence="2" type="ORF">RDWZM_008440</name>
</gene>
<proteinExistence type="predicted"/>
<reference evidence="2" key="1">
    <citation type="submission" date="2022-12" db="EMBL/GenBank/DDBJ databases">
        <title>Genome assemblies of Blomia tropicalis.</title>
        <authorList>
            <person name="Cui Y."/>
        </authorList>
    </citation>
    <scope>NUCLEOTIDE SEQUENCE</scope>
    <source>
        <tissue evidence="2">Adult mites</tissue>
    </source>
</reference>
<feature type="transmembrane region" description="Helical" evidence="1">
    <location>
        <begin position="283"/>
        <end position="302"/>
    </location>
</feature>
<keyword evidence="3" id="KW-1185">Reference proteome</keyword>
<protein>
    <submittedName>
        <fullName evidence="2">Uncharacterized protein</fullName>
    </submittedName>
</protein>
<comment type="caution">
    <text evidence="2">The sequence shown here is derived from an EMBL/GenBank/DDBJ whole genome shotgun (WGS) entry which is preliminary data.</text>
</comment>
<accession>A0A9Q0RIV2</accession>
<keyword evidence="1" id="KW-0812">Transmembrane</keyword>